<evidence type="ECO:0000313" key="2">
    <source>
        <dbReference type="EMBL" id="WBA08613.1"/>
    </source>
</evidence>
<dbReference type="Gene3D" id="3.30.65.10">
    <property type="entry name" value="Bacterial Topoisomerase I, domain 1"/>
    <property type="match status" value="3"/>
</dbReference>
<gene>
    <name evidence="2" type="ORF">N8M53_12675</name>
</gene>
<dbReference type="GO" id="GO:0005694">
    <property type="term" value="C:chromosome"/>
    <property type="evidence" value="ECO:0007669"/>
    <property type="project" value="InterPro"/>
</dbReference>
<dbReference type="GO" id="GO:0003917">
    <property type="term" value="F:DNA topoisomerase type I (single strand cut, ATP-independent) activity"/>
    <property type="evidence" value="ECO:0007669"/>
    <property type="project" value="InterPro"/>
</dbReference>
<dbReference type="PANTHER" id="PTHR42785:SF1">
    <property type="entry name" value="DNA TOPOISOMERASE"/>
    <property type="match status" value="1"/>
</dbReference>
<dbReference type="Proteomes" id="UP001164748">
    <property type="component" value="Chromosome"/>
</dbReference>
<accession>A0AA47LQS4</accession>
<sequence length="185" mass="20143">MSKDNTPNTHERCPECGSALAFKSGKRGPFLACTAYPDCHYTKALHHGDGHVVKALGVACPACHQGELVLRQGRFGMFIGCDQFPQCTHIEKPDEPDHTTLTCPACHKGELVERTSRYGKRFFACDQYPKCHFAVNAQPIAGTCEQCGFALLVERKKGGKTVHQCADKPCSAIQGESAAESESED</sequence>
<proteinExistence type="predicted"/>
<dbReference type="RefSeq" id="WP_077673940.1">
    <property type="nucleotide sequence ID" value="NZ_CP114588.1"/>
</dbReference>
<dbReference type="GO" id="GO:0003677">
    <property type="term" value="F:DNA binding"/>
    <property type="evidence" value="ECO:0007669"/>
    <property type="project" value="UniProtKB-KW"/>
</dbReference>
<keyword evidence="2" id="KW-0238">DNA-binding</keyword>
<dbReference type="GO" id="GO:0006265">
    <property type="term" value="P:DNA topological change"/>
    <property type="evidence" value="ECO:0007669"/>
    <property type="project" value="InterPro"/>
</dbReference>
<dbReference type="EMBL" id="CP114588">
    <property type="protein sequence ID" value="WBA08613.1"/>
    <property type="molecule type" value="Genomic_DNA"/>
</dbReference>
<dbReference type="InterPro" id="IPR000380">
    <property type="entry name" value="Topo_IA"/>
</dbReference>
<feature type="domain" description="DNA topoisomerase type IA zn finger" evidence="1">
    <location>
        <begin position="11"/>
        <end position="45"/>
    </location>
</feature>
<dbReference type="AlphaFoldDB" id="A0AA47LQS4"/>
<dbReference type="SUPFAM" id="SSF57783">
    <property type="entry name" value="Zinc beta-ribbon"/>
    <property type="match status" value="3"/>
</dbReference>
<feature type="domain" description="DNA topoisomerase type IA zn finger" evidence="1">
    <location>
        <begin position="58"/>
        <end position="94"/>
    </location>
</feature>
<evidence type="ECO:0000313" key="3">
    <source>
        <dbReference type="Proteomes" id="UP001164748"/>
    </source>
</evidence>
<dbReference type="InterPro" id="IPR013498">
    <property type="entry name" value="Topo_IA_Znf"/>
</dbReference>
<reference evidence="2" key="1">
    <citation type="submission" date="2022-09" db="EMBL/GenBank/DDBJ databases">
        <authorList>
            <person name="Li Z.-J."/>
        </authorList>
    </citation>
    <scope>NUCLEOTIDE SEQUENCE</scope>
    <source>
        <strain evidence="2">TGB11</strain>
    </source>
</reference>
<feature type="domain" description="DNA topoisomerase type IA zn finger" evidence="1">
    <location>
        <begin position="142"/>
        <end position="160"/>
    </location>
</feature>
<evidence type="ECO:0000259" key="1">
    <source>
        <dbReference type="Pfam" id="PF01396"/>
    </source>
</evidence>
<organism evidence="2 3">
    <name type="scientific">Salinivibrio kushneri</name>
    <dbReference type="NCBI Taxonomy" id="1908198"/>
    <lineage>
        <taxon>Bacteria</taxon>
        <taxon>Pseudomonadati</taxon>
        <taxon>Pseudomonadota</taxon>
        <taxon>Gammaproteobacteria</taxon>
        <taxon>Vibrionales</taxon>
        <taxon>Vibrionaceae</taxon>
        <taxon>Salinivibrio</taxon>
    </lineage>
</organism>
<protein>
    <submittedName>
        <fullName evidence="2">Topoisomerase DNA-binding C4 zinc finger domain-containing protein</fullName>
    </submittedName>
</protein>
<dbReference type="PANTHER" id="PTHR42785">
    <property type="entry name" value="DNA TOPOISOMERASE, TYPE IA, CORE"/>
    <property type="match status" value="1"/>
</dbReference>
<dbReference type="Pfam" id="PF01396">
    <property type="entry name" value="Zn_ribbon_Top1"/>
    <property type="match status" value="4"/>
</dbReference>
<feature type="domain" description="DNA topoisomerase type IA zn finger" evidence="1">
    <location>
        <begin position="102"/>
        <end position="139"/>
    </location>
</feature>
<name>A0AA47LQS4_9GAMM</name>